<comment type="similarity">
    <text evidence="1">Belongs to the short-chain dehydrogenases/reductases (SDR) family.</text>
</comment>
<dbReference type="Pfam" id="PF13561">
    <property type="entry name" value="adh_short_C2"/>
    <property type="match status" value="1"/>
</dbReference>
<proteinExistence type="inferred from homology"/>
<dbReference type="Proteomes" id="UP000254956">
    <property type="component" value="Unassembled WGS sequence"/>
</dbReference>
<accession>A0A2T7BXT9</accession>
<dbReference type="PANTHER" id="PTHR42879:SF2">
    <property type="entry name" value="3-OXOACYL-[ACYL-CARRIER-PROTEIN] REDUCTASE FABG"/>
    <property type="match status" value="1"/>
</dbReference>
<dbReference type="RefSeq" id="WP_002511006.1">
    <property type="nucleotide sequence ID" value="NZ_BKAV01000001.1"/>
</dbReference>
<dbReference type="EC" id="1.1.1.100" evidence="3"/>
<dbReference type="InterPro" id="IPR036291">
    <property type="entry name" value="NAD(P)-bd_dom_sf"/>
</dbReference>
<reference evidence="3 4" key="1">
    <citation type="submission" date="2018-06" db="EMBL/GenBank/DDBJ databases">
        <authorList>
            <consortium name="Pathogen Informatics"/>
            <person name="Doyle S."/>
        </authorList>
    </citation>
    <scope>NUCLEOTIDE SEQUENCE [LARGE SCALE GENOMIC DNA]</scope>
    <source>
        <strain evidence="3 4">NCTC12413</strain>
    </source>
</reference>
<organism evidence="3 4">
    <name type="scientific">Staphylococcus arlettae</name>
    <dbReference type="NCBI Taxonomy" id="29378"/>
    <lineage>
        <taxon>Bacteria</taxon>
        <taxon>Bacillati</taxon>
        <taxon>Bacillota</taxon>
        <taxon>Bacilli</taxon>
        <taxon>Bacillales</taxon>
        <taxon>Staphylococcaceae</taxon>
        <taxon>Staphylococcus</taxon>
    </lineage>
</organism>
<reference evidence="2 5" key="2">
    <citation type="submission" date="2019-07" db="EMBL/GenBank/DDBJ databases">
        <title>Whole genome shotgun sequence of Staphylococcus arlettae NBRC 109765.</title>
        <authorList>
            <person name="Hosoyama A."/>
            <person name="Uohara A."/>
            <person name="Ohji S."/>
            <person name="Ichikawa N."/>
        </authorList>
    </citation>
    <scope>NUCLEOTIDE SEQUENCE [LARGE SCALE GENOMIC DNA]</scope>
    <source>
        <strain evidence="2 5">NBRC 109765</strain>
    </source>
</reference>
<dbReference type="NCBIfam" id="NF047420">
    <property type="entry name" value="EF_P_mod_YmfI"/>
    <property type="match status" value="1"/>
</dbReference>
<sequence length="234" mass="25966">MKAVVIGGSGTIGKAIVQRLLDDGYEVIVQYHRAEVSTLITQFKGYPVQFVQCDLTASPQYEELFQSIQNIDCLIYASGTALYGQLQDTSDEEIDRCYRIHVRECIRVIRYFVDQLRMSEQGRIIVISSIWGETGASLETVYSSMKSAQLGFVKALSQELAMTSVTVNAISPGIVSGNMSTVWSDEELSAIVNELPQQRLIDPHEIAHTCAYLCHPMAKSVTGTVQKVNGAWYL</sequence>
<evidence type="ECO:0000313" key="4">
    <source>
        <dbReference type="Proteomes" id="UP000254956"/>
    </source>
</evidence>
<dbReference type="PANTHER" id="PTHR42879">
    <property type="entry name" value="3-OXOACYL-(ACYL-CARRIER-PROTEIN) REDUCTASE"/>
    <property type="match status" value="1"/>
</dbReference>
<evidence type="ECO:0000313" key="5">
    <source>
        <dbReference type="Proteomes" id="UP000321598"/>
    </source>
</evidence>
<dbReference type="EMBL" id="BKAV01000001">
    <property type="protein sequence ID" value="GEP99171.1"/>
    <property type="molecule type" value="Genomic_DNA"/>
</dbReference>
<gene>
    <name evidence="3" type="primary">fabG_2</name>
    <name evidence="3" type="ORF">NCTC12413_01630</name>
    <name evidence="2" type="ORF">SAR03_02090</name>
</gene>
<keyword evidence="3" id="KW-0560">Oxidoreductase</keyword>
<dbReference type="STRING" id="1212545.SARL_11641"/>
<name>A0A2T7BXT9_9STAP</name>
<evidence type="ECO:0000256" key="1">
    <source>
        <dbReference type="ARBA" id="ARBA00006484"/>
    </source>
</evidence>
<dbReference type="Proteomes" id="UP000321598">
    <property type="component" value="Unassembled WGS sequence"/>
</dbReference>
<dbReference type="GO" id="GO:0004316">
    <property type="term" value="F:3-oxoacyl-[acyl-carrier-protein] reductase (NADPH) activity"/>
    <property type="evidence" value="ECO:0007669"/>
    <property type="project" value="UniProtKB-EC"/>
</dbReference>
<protein>
    <submittedName>
        <fullName evidence="2">3-oxoacyl-ACP reductase</fullName>
    </submittedName>
    <submittedName>
        <fullName evidence="3">Short chain dehydrogenase</fullName>
        <ecNumber evidence="3">1.1.1.100</ecNumber>
    </submittedName>
</protein>
<dbReference type="InterPro" id="IPR050259">
    <property type="entry name" value="SDR"/>
</dbReference>
<dbReference type="PRINTS" id="PR00080">
    <property type="entry name" value="SDRFAMILY"/>
</dbReference>
<keyword evidence="5" id="KW-1185">Reference proteome</keyword>
<dbReference type="InterPro" id="IPR002347">
    <property type="entry name" value="SDR_fam"/>
</dbReference>
<evidence type="ECO:0000313" key="3">
    <source>
        <dbReference type="EMBL" id="SUJ20180.1"/>
    </source>
</evidence>
<dbReference type="PRINTS" id="PR00081">
    <property type="entry name" value="GDHRDH"/>
</dbReference>
<dbReference type="AlphaFoldDB" id="A0A2T7BXT9"/>
<dbReference type="CDD" id="cd05233">
    <property type="entry name" value="SDR_c"/>
    <property type="match status" value="1"/>
</dbReference>
<evidence type="ECO:0000313" key="2">
    <source>
        <dbReference type="EMBL" id="GEP99171.1"/>
    </source>
</evidence>
<dbReference type="OrthoDB" id="9803333at2"/>
<dbReference type="SUPFAM" id="SSF51735">
    <property type="entry name" value="NAD(P)-binding Rossmann-fold domains"/>
    <property type="match status" value="1"/>
</dbReference>
<dbReference type="EMBL" id="UGZE01000001">
    <property type="protein sequence ID" value="SUJ20180.1"/>
    <property type="molecule type" value="Genomic_DNA"/>
</dbReference>
<dbReference type="Gene3D" id="3.40.50.720">
    <property type="entry name" value="NAD(P)-binding Rossmann-like Domain"/>
    <property type="match status" value="1"/>
</dbReference>